<accession>A0A0F9A1Y1</accession>
<dbReference type="AlphaFoldDB" id="A0A0F9A1Y1"/>
<evidence type="ECO:0000313" key="1">
    <source>
        <dbReference type="EMBL" id="KKK72604.1"/>
    </source>
</evidence>
<comment type="caution">
    <text evidence="1">The sequence shown here is derived from an EMBL/GenBank/DDBJ whole genome shotgun (WGS) entry which is preliminary data.</text>
</comment>
<gene>
    <name evidence="1" type="ORF">LCGC14_2902210</name>
</gene>
<protein>
    <submittedName>
        <fullName evidence="1">Uncharacterized protein</fullName>
    </submittedName>
</protein>
<reference evidence="1" key="1">
    <citation type="journal article" date="2015" name="Nature">
        <title>Complex archaea that bridge the gap between prokaryotes and eukaryotes.</title>
        <authorList>
            <person name="Spang A."/>
            <person name="Saw J.H."/>
            <person name="Jorgensen S.L."/>
            <person name="Zaremba-Niedzwiedzka K."/>
            <person name="Martijn J."/>
            <person name="Lind A.E."/>
            <person name="van Eijk R."/>
            <person name="Schleper C."/>
            <person name="Guy L."/>
            <person name="Ettema T.J."/>
        </authorList>
    </citation>
    <scope>NUCLEOTIDE SEQUENCE</scope>
</reference>
<name>A0A0F9A1Y1_9ZZZZ</name>
<proteinExistence type="predicted"/>
<sequence length="122" mass="14770">MDYTEDFQIFWAKYPRRWNKDLGCSVKRKKYPAFLKWQKLSKDIKAKCLSRVHLIKQFEGVPRDCVTWINQRGWDDMEWEEIKKLPIGFPKEMIENLLKKVPDIDVNVSNERNRQKNKLGVR</sequence>
<dbReference type="EMBL" id="LAZR01057177">
    <property type="protein sequence ID" value="KKK72604.1"/>
    <property type="molecule type" value="Genomic_DNA"/>
</dbReference>
<organism evidence="1">
    <name type="scientific">marine sediment metagenome</name>
    <dbReference type="NCBI Taxonomy" id="412755"/>
    <lineage>
        <taxon>unclassified sequences</taxon>
        <taxon>metagenomes</taxon>
        <taxon>ecological metagenomes</taxon>
    </lineage>
</organism>